<organism evidence="3 4">
    <name type="scientific">Lasiosphaeria hispida</name>
    <dbReference type="NCBI Taxonomy" id="260671"/>
    <lineage>
        <taxon>Eukaryota</taxon>
        <taxon>Fungi</taxon>
        <taxon>Dikarya</taxon>
        <taxon>Ascomycota</taxon>
        <taxon>Pezizomycotina</taxon>
        <taxon>Sordariomycetes</taxon>
        <taxon>Sordariomycetidae</taxon>
        <taxon>Sordariales</taxon>
        <taxon>Lasiosphaeriaceae</taxon>
        <taxon>Lasiosphaeria</taxon>
    </lineage>
</organism>
<name>A0AAJ0HM40_9PEZI</name>
<accession>A0AAJ0HM40</accession>
<evidence type="ECO:0000256" key="1">
    <source>
        <dbReference type="SAM" id="MobiDB-lite"/>
    </source>
</evidence>
<evidence type="ECO:0000313" key="3">
    <source>
        <dbReference type="EMBL" id="KAK3357412.1"/>
    </source>
</evidence>
<feature type="compositionally biased region" description="Pro residues" evidence="1">
    <location>
        <begin position="397"/>
        <end position="409"/>
    </location>
</feature>
<evidence type="ECO:0000313" key="4">
    <source>
        <dbReference type="Proteomes" id="UP001275084"/>
    </source>
</evidence>
<feature type="transmembrane region" description="Helical" evidence="2">
    <location>
        <begin position="349"/>
        <end position="370"/>
    </location>
</feature>
<comment type="caution">
    <text evidence="3">The sequence shown here is derived from an EMBL/GenBank/DDBJ whole genome shotgun (WGS) entry which is preliminary data.</text>
</comment>
<reference evidence="3" key="2">
    <citation type="submission" date="2023-06" db="EMBL/GenBank/DDBJ databases">
        <authorList>
            <consortium name="Lawrence Berkeley National Laboratory"/>
            <person name="Haridas S."/>
            <person name="Hensen N."/>
            <person name="Bonometti L."/>
            <person name="Westerberg I."/>
            <person name="Brannstrom I.O."/>
            <person name="Guillou S."/>
            <person name="Cros-Aarteil S."/>
            <person name="Calhoun S."/>
            <person name="Kuo A."/>
            <person name="Mondo S."/>
            <person name="Pangilinan J."/>
            <person name="Riley R."/>
            <person name="Labutti K."/>
            <person name="Andreopoulos B."/>
            <person name="Lipzen A."/>
            <person name="Chen C."/>
            <person name="Yanf M."/>
            <person name="Daum C."/>
            <person name="Ng V."/>
            <person name="Clum A."/>
            <person name="Steindorff A."/>
            <person name="Ohm R."/>
            <person name="Martin F."/>
            <person name="Silar P."/>
            <person name="Natvig D."/>
            <person name="Lalanne C."/>
            <person name="Gautier V."/>
            <person name="Ament-Velasquez S.L."/>
            <person name="Kruys A."/>
            <person name="Hutchinson M.I."/>
            <person name="Powell A.J."/>
            <person name="Barry K."/>
            <person name="Miller A.N."/>
            <person name="Grigoriev I.V."/>
            <person name="Debuchy R."/>
            <person name="Gladieux P."/>
            <person name="Thoren M.H."/>
            <person name="Johannesson H."/>
        </authorList>
    </citation>
    <scope>NUCLEOTIDE SEQUENCE</scope>
    <source>
        <strain evidence="3">CBS 955.72</strain>
    </source>
</reference>
<feature type="region of interest" description="Disordered" evidence="1">
    <location>
        <begin position="381"/>
        <end position="411"/>
    </location>
</feature>
<dbReference type="Proteomes" id="UP001275084">
    <property type="component" value="Unassembled WGS sequence"/>
</dbReference>
<keyword evidence="2" id="KW-1133">Transmembrane helix</keyword>
<evidence type="ECO:0000256" key="2">
    <source>
        <dbReference type="SAM" id="Phobius"/>
    </source>
</evidence>
<keyword evidence="2" id="KW-0812">Transmembrane</keyword>
<dbReference type="EMBL" id="JAUIQD010000003">
    <property type="protein sequence ID" value="KAK3357412.1"/>
    <property type="molecule type" value="Genomic_DNA"/>
</dbReference>
<reference evidence="3" key="1">
    <citation type="journal article" date="2023" name="Mol. Phylogenet. Evol.">
        <title>Genome-scale phylogeny and comparative genomics of the fungal order Sordariales.</title>
        <authorList>
            <person name="Hensen N."/>
            <person name="Bonometti L."/>
            <person name="Westerberg I."/>
            <person name="Brannstrom I.O."/>
            <person name="Guillou S."/>
            <person name="Cros-Aarteil S."/>
            <person name="Calhoun S."/>
            <person name="Haridas S."/>
            <person name="Kuo A."/>
            <person name="Mondo S."/>
            <person name="Pangilinan J."/>
            <person name="Riley R."/>
            <person name="LaButti K."/>
            <person name="Andreopoulos B."/>
            <person name="Lipzen A."/>
            <person name="Chen C."/>
            <person name="Yan M."/>
            <person name="Daum C."/>
            <person name="Ng V."/>
            <person name="Clum A."/>
            <person name="Steindorff A."/>
            <person name="Ohm R.A."/>
            <person name="Martin F."/>
            <person name="Silar P."/>
            <person name="Natvig D.O."/>
            <person name="Lalanne C."/>
            <person name="Gautier V."/>
            <person name="Ament-Velasquez S.L."/>
            <person name="Kruys A."/>
            <person name="Hutchinson M.I."/>
            <person name="Powell A.J."/>
            <person name="Barry K."/>
            <person name="Miller A.N."/>
            <person name="Grigoriev I.V."/>
            <person name="Debuchy R."/>
            <person name="Gladieux P."/>
            <person name="Hiltunen Thoren M."/>
            <person name="Johannesson H."/>
        </authorList>
    </citation>
    <scope>NUCLEOTIDE SEQUENCE</scope>
    <source>
        <strain evidence="3">CBS 955.72</strain>
    </source>
</reference>
<sequence length="562" mass="62182">MATDSNRELVPEHGEDDVDSLFGGADDDDIASLFTEDEDSCPLAIEPPRELERAAALLIPNARPPQAVNSSVQLSFPSITLPQQLLPPPQSQKVLHSSGSSPPLPSQNAPSPAEGPAAGTFQLTFPTVPDPPGASLSRRDGHTSGDPVVSTHNFTHNLPTPELVPFDETDCDLDAHLEELWKTIETQAQPINAHSEPHQGESHQASQTKNGEDSVVDHGSPGIALTKVPGFRYADAATNRDIRLPYRIDSSSREAEIIAPYITLRRSIRFKELYDGLELAVDTGKELTKDIKKYIKTSPFKLLVDEKLGHNILATKVAFLNAAFHMLSSEEWGSKWFGPGCYYAQERTVFWPTSSTMLIIHFVMLLYRVILCEKQARAKLNRDGKAKEDSAELPDDTPTPTPTPTPAGPWSPSTMLFDSFGTTGHTVTRLPTLESRLLLDSLVKNVTNTKKRRRSDTNSEFAYEVEVPDDARLTYHIYIKDKVNWTDLSPPAVYRHTDSIITRGAFTYLKKSLEAAGESPAFEILTPYGPRVICSEEDWDQAIIAIYNRRRSGGQVEVDIFV</sequence>
<keyword evidence="4" id="KW-1185">Reference proteome</keyword>
<gene>
    <name evidence="3" type="ORF">B0T25DRAFT_157362</name>
</gene>
<feature type="region of interest" description="Disordered" evidence="1">
    <location>
        <begin position="83"/>
        <end position="165"/>
    </location>
</feature>
<feature type="compositionally biased region" description="Acidic residues" evidence="1">
    <location>
        <begin position="14"/>
        <end position="28"/>
    </location>
</feature>
<feature type="compositionally biased region" description="Basic and acidic residues" evidence="1">
    <location>
        <begin position="1"/>
        <end position="13"/>
    </location>
</feature>
<protein>
    <submittedName>
        <fullName evidence="3">Uncharacterized protein</fullName>
    </submittedName>
</protein>
<feature type="region of interest" description="Disordered" evidence="1">
    <location>
        <begin position="193"/>
        <end position="215"/>
    </location>
</feature>
<feature type="region of interest" description="Disordered" evidence="1">
    <location>
        <begin position="1"/>
        <end position="28"/>
    </location>
</feature>
<keyword evidence="2" id="KW-0472">Membrane</keyword>
<proteinExistence type="predicted"/>
<dbReference type="AlphaFoldDB" id="A0AAJ0HM40"/>
<feature type="compositionally biased region" description="Basic and acidic residues" evidence="1">
    <location>
        <begin position="381"/>
        <end position="390"/>
    </location>
</feature>